<dbReference type="PANTHER" id="PTHR22911">
    <property type="entry name" value="ACYL-MALONYL CONDENSING ENZYME-RELATED"/>
    <property type="match status" value="1"/>
</dbReference>
<accession>A0ABU1FDC5</accession>
<feature type="transmembrane region" description="Helical" evidence="2">
    <location>
        <begin position="261"/>
        <end position="279"/>
    </location>
</feature>
<feature type="transmembrane region" description="Helical" evidence="2">
    <location>
        <begin position="235"/>
        <end position="255"/>
    </location>
</feature>
<feature type="domain" description="EamA" evidence="3">
    <location>
        <begin position="148"/>
        <end position="277"/>
    </location>
</feature>
<evidence type="ECO:0000313" key="5">
    <source>
        <dbReference type="Proteomes" id="UP001247754"/>
    </source>
</evidence>
<evidence type="ECO:0000313" key="4">
    <source>
        <dbReference type="EMBL" id="MDR5654847.1"/>
    </source>
</evidence>
<keyword evidence="2" id="KW-1133">Transmembrane helix</keyword>
<evidence type="ECO:0000256" key="2">
    <source>
        <dbReference type="SAM" id="Phobius"/>
    </source>
</evidence>
<name>A0ABU1FDC5_9RHOB</name>
<keyword evidence="5" id="KW-1185">Reference proteome</keyword>
<gene>
    <name evidence="4" type="ORF">RGD00_19735</name>
</gene>
<dbReference type="EMBL" id="JAVKPH010000036">
    <property type="protein sequence ID" value="MDR5654847.1"/>
    <property type="molecule type" value="Genomic_DNA"/>
</dbReference>
<proteinExistence type="predicted"/>
<organism evidence="4 5">
    <name type="scientific">Ruixingdingia sedimenti</name>
    <dbReference type="NCBI Taxonomy" id="3073604"/>
    <lineage>
        <taxon>Bacteria</taxon>
        <taxon>Pseudomonadati</taxon>
        <taxon>Pseudomonadota</taxon>
        <taxon>Alphaproteobacteria</taxon>
        <taxon>Rhodobacterales</taxon>
        <taxon>Paracoccaceae</taxon>
        <taxon>Ruixingdingia</taxon>
    </lineage>
</organism>
<dbReference type="InterPro" id="IPR000620">
    <property type="entry name" value="EamA_dom"/>
</dbReference>
<feature type="domain" description="EamA" evidence="3">
    <location>
        <begin position="7"/>
        <end position="139"/>
    </location>
</feature>
<feature type="transmembrane region" description="Helical" evidence="2">
    <location>
        <begin position="125"/>
        <end position="143"/>
    </location>
</feature>
<feature type="transmembrane region" description="Helical" evidence="2">
    <location>
        <begin position="207"/>
        <end position="228"/>
    </location>
</feature>
<evidence type="ECO:0000256" key="1">
    <source>
        <dbReference type="SAM" id="MobiDB-lite"/>
    </source>
</evidence>
<dbReference type="RefSeq" id="WP_310458990.1">
    <property type="nucleotide sequence ID" value="NZ_JAVKPH010000036.1"/>
</dbReference>
<feature type="region of interest" description="Disordered" evidence="1">
    <location>
        <begin position="287"/>
        <end position="316"/>
    </location>
</feature>
<feature type="transmembrane region" description="Helical" evidence="2">
    <location>
        <begin position="149"/>
        <end position="167"/>
    </location>
</feature>
<dbReference type="Pfam" id="PF00892">
    <property type="entry name" value="EamA"/>
    <property type="match status" value="2"/>
</dbReference>
<feature type="transmembrane region" description="Helical" evidence="2">
    <location>
        <begin position="179"/>
        <end position="201"/>
    </location>
</feature>
<dbReference type="Gene3D" id="1.10.3730.20">
    <property type="match status" value="1"/>
</dbReference>
<reference evidence="4 5" key="1">
    <citation type="submission" date="2023-09" db="EMBL/GenBank/DDBJ databases">
        <title>Xinfangfangia sedmenti sp. nov., isolated the sedment.</title>
        <authorList>
            <person name="Xu L."/>
        </authorList>
    </citation>
    <scope>NUCLEOTIDE SEQUENCE [LARGE SCALE GENOMIC DNA]</scope>
    <source>
        <strain evidence="4 5">LG-4</strain>
    </source>
</reference>
<feature type="transmembrane region" description="Helical" evidence="2">
    <location>
        <begin position="95"/>
        <end position="113"/>
    </location>
</feature>
<feature type="transmembrane region" description="Helical" evidence="2">
    <location>
        <begin position="68"/>
        <end position="89"/>
    </location>
</feature>
<sequence length="316" mass="33169">MPAPNLKGALLALLSFGIYASHDAVVKALGGTYTAFQIVFFSVVLAFPLAVLLALSEGRNIRLRPRNPGLMAIRCAAVVTSALCAFYSFTVLPLAQTYALLFTMPLFITLLAMPVLGERVGARRLAAVAVGFCGVLVVLRPGQVDLGPGHLSALASAGAAAVNSVITRRISAQESRATMLIFPMLAQFGATAVALPFVYVPVAGADLVLMGLVAAGAFLGMLAMITAFRFAEALVVAPMHYSQILWAVFYGYVFFHETPHTLTFLGAAIIIGSGLYILLREGRPSVSATRPVSHATPAPAPPAPPVAEPPRNDQAP</sequence>
<feature type="compositionally biased region" description="Pro residues" evidence="1">
    <location>
        <begin position="298"/>
        <end position="308"/>
    </location>
</feature>
<keyword evidence="2" id="KW-0472">Membrane</keyword>
<feature type="transmembrane region" description="Helical" evidence="2">
    <location>
        <begin position="38"/>
        <end position="56"/>
    </location>
</feature>
<dbReference type="PANTHER" id="PTHR22911:SF135">
    <property type="entry name" value="BLR4310 PROTEIN"/>
    <property type="match status" value="1"/>
</dbReference>
<dbReference type="SUPFAM" id="SSF103481">
    <property type="entry name" value="Multidrug resistance efflux transporter EmrE"/>
    <property type="match status" value="2"/>
</dbReference>
<dbReference type="Proteomes" id="UP001247754">
    <property type="component" value="Unassembled WGS sequence"/>
</dbReference>
<evidence type="ECO:0000259" key="3">
    <source>
        <dbReference type="Pfam" id="PF00892"/>
    </source>
</evidence>
<dbReference type="InterPro" id="IPR037185">
    <property type="entry name" value="EmrE-like"/>
</dbReference>
<protein>
    <submittedName>
        <fullName evidence="4">DMT family transporter</fullName>
    </submittedName>
</protein>
<comment type="caution">
    <text evidence="4">The sequence shown here is derived from an EMBL/GenBank/DDBJ whole genome shotgun (WGS) entry which is preliminary data.</text>
</comment>
<keyword evidence="2" id="KW-0812">Transmembrane</keyword>